<accession>A0A835Y3J5</accession>
<dbReference type="AlphaFoldDB" id="A0A835Y3J5"/>
<dbReference type="PROSITE" id="PS00107">
    <property type="entry name" value="PROTEIN_KINASE_ATP"/>
    <property type="match status" value="1"/>
</dbReference>
<comment type="caution">
    <text evidence="9">The sequence shown here is derived from an EMBL/GenBank/DDBJ whole genome shotgun (WGS) entry which is preliminary data.</text>
</comment>
<evidence type="ECO:0000256" key="1">
    <source>
        <dbReference type="ARBA" id="ARBA00022679"/>
    </source>
</evidence>
<evidence type="ECO:0000259" key="8">
    <source>
        <dbReference type="PROSITE" id="PS50011"/>
    </source>
</evidence>
<keyword evidence="2 5" id="KW-0547">Nucleotide-binding</keyword>
<feature type="region of interest" description="Disordered" evidence="6">
    <location>
        <begin position="274"/>
        <end position="318"/>
    </location>
</feature>
<evidence type="ECO:0000256" key="5">
    <source>
        <dbReference type="PROSITE-ProRule" id="PRU10141"/>
    </source>
</evidence>
<evidence type="ECO:0000256" key="7">
    <source>
        <dbReference type="SAM" id="Phobius"/>
    </source>
</evidence>
<dbReference type="InterPro" id="IPR008271">
    <property type="entry name" value="Ser/Thr_kinase_AS"/>
</dbReference>
<keyword evidence="7" id="KW-0472">Membrane</keyword>
<organism evidence="9 10">
    <name type="scientific">Edaphochlamys debaryana</name>
    <dbReference type="NCBI Taxonomy" id="47281"/>
    <lineage>
        <taxon>Eukaryota</taxon>
        <taxon>Viridiplantae</taxon>
        <taxon>Chlorophyta</taxon>
        <taxon>core chlorophytes</taxon>
        <taxon>Chlorophyceae</taxon>
        <taxon>CS clade</taxon>
        <taxon>Chlamydomonadales</taxon>
        <taxon>Chlamydomonadales incertae sedis</taxon>
        <taxon>Edaphochlamys</taxon>
    </lineage>
</organism>
<keyword evidence="1" id="KW-0808">Transferase</keyword>
<reference evidence="9" key="1">
    <citation type="journal article" date="2020" name="bioRxiv">
        <title>Comparative genomics of Chlamydomonas.</title>
        <authorList>
            <person name="Craig R.J."/>
            <person name="Hasan A.R."/>
            <person name="Ness R.W."/>
            <person name="Keightley P.D."/>
        </authorList>
    </citation>
    <scope>NUCLEOTIDE SEQUENCE</scope>
    <source>
        <strain evidence="9">CCAP 11/70</strain>
    </source>
</reference>
<gene>
    <name evidence="9" type="ORF">HYH03_007309</name>
</gene>
<keyword evidence="4 5" id="KW-0067">ATP-binding</keyword>
<dbReference type="GO" id="GO:0005524">
    <property type="term" value="F:ATP binding"/>
    <property type="evidence" value="ECO:0007669"/>
    <property type="project" value="UniProtKB-UniRule"/>
</dbReference>
<protein>
    <recommendedName>
        <fullName evidence="8">Protein kinase domain-containing protein</fullName>
    </recommendedName>
</protein>
<dbReference type="Gene3D" id="1.10.510.10">
    <property type="entry name" value="Transferase(Phosphotransferase) domain 1"/>
    <property type="match status" value="1"/>
</dbReference>
<dbReference type="Proteomes" id="UP000612055">
    <property type="component" value="Unassembled WGS sequence"/>
</dbReference>
<dbReference type="Pfam" id="PF00069">
    <property type="entry name" value="Pkinase"/>
    <property type="match status" value="1"/>
</dbReference>
<keyword evidence="7" id="KW-1133">Transmembrane helix</keyword>
<keyword evidence="7" id="KW-0812">Transmembrane</keyword>
<keyword evidence="10" id="KW-1185">Reference proteome</keyword>
<feature type="region of interest" description="Disordered" evidence="6">
    <location>
        <begin position="233"/>
        <end position="262"/>
    </location>
</feature>
<feature type="domain" description="Protein kinase" evidence="8">
    <location>
        <begin position="352"/>
        <end position="622"/>
    </location>
</feature>
<dbReference type="InterPro" id="IPR000719">
    <property type="entry name" value="Prot_kinase_dom"/>
</dbReference>
<dbReference type="SUPFAM" id="SSF56112">
    <property type="entry name" value="Protein kinase-like (PK-like)"/>
    <property type="match status" value="1"/>
</dbReference>
<dbReference type="EMBL" id="JAEHOE010000030">
    <property type="protein sequence ID" value="KAG2494542.1"/>
    <property type="molecule type" value="Genomic_DNA"/>
</dbReference>
<evidence type="ECO:0000256" key="2">
    <source>
        <dbReference type="ARBA" id="ARBA00022741"/>
    </source>
</evidence>
<evidence type="ECO:0000256" key="6">
    <source>
        <dbReference type="SAM" id="MobiDB-lite"/>
    </source>
</evidence>
<dbReference type="InterPro" id="IPR017441">
    <property type="entry name" value="Protein_kinase_ATP_BS"/>
</dbReference>
<evidence type="ECO:0000256" key="3">
    <source>
        <dbReference type="ARBA" id="ARBA00022777"/>
    </source>
</evidence>
<proteinExistence type="predicted"/>
<feature type="binding site" evidence="5">
    <location>
        <position position="379"/>
    </location>
    <ligand>
        <name>ATP</name>
        <dbReference type="ChEBI" id="CHEBI:30616"/>
    </ligand>
</feature>
<feature type="transmembrane region" description="Helical" evidence="7">
    <location>
        <begin position="202"/>
        <end position="225"/>
    </location>
</feature>
<dbReference type="InterPro" id="IPR051681">
    <property type="entry name" value="Ser/Thr_Kinases-Pseudokinases"/>
</dbReference>
<dbReference type="Gene3D" id="3.30.200.20">
    <property type="entry name" value="Phosphorylase Kinase, domain 1"/>
    <property type="match status" value="1"/>
</dbReference>
<dbReference type="PROSITE" id="PS50011">
    <property type="entry name" value="PROTEIN_KINASE_DOM"/>
    <property type="match status" value="1"/>
</dbReference>
<sequence>MVQLSNNSALIFDGLALESYVSGKRSFMRTPSVSLLLPSPEGTRRAFLIMRNVTAINPLCLPAKAWQQNVAAAVRPAQLPGVQSHSGCHNQTGTCVDDSNAPVWQRCWKQVCQNIDVACSGARLNSAGNPAPTYYDINLLDVALFCPVVLDQACLDSLGPLGCTLLYESGAGPGMLPAAPLAVALGDATGSQGGGHGSATPLVVGVIVGGVVLLVVAVGVVVLLVRRRRPQAQTAKTGGAPFHEGLDSLGTRSTTSAAGTVGLSMLPTESTARAFPTMGSAGSGATGSGHAAPSTWPLPDANKRAHSQGSDTTVITNQTPIGDCEFDVKIEMPPQDGVAGACVGGSAQPDVQLTGIVLGRGAFGRVYQGIYNGQAVAVKLLTELTVDSADQACEAMMQELEVLGRCNHPNVVKVLAASSLDAARPALVLELMETSLDKVLYAKPGHLLSLQLVLHIALETAKGLAYLHPTVLHRDLKPANVLLRDPGSDKPVVKLSDFGLSRIRHSVLKTMHPEAGTPAYMAPECFDLTAGGLTHRTDCYSFGVLLWEMLAGAQPWYGMTAVQIAYEVTLLSRRLPLRPKNTPGGQVLERWPHRLSALLSGCFERDPQRRPAAADIVKALALAQQDLDNLSRRATPTRTAVE</sequence>
<evidence type="ECO:0000313" key="10">
    <source>
        <dbReference type="Proteomes" id="UP000612055"/>
    </source>
</evidence>
<dbReference type="OrthoDB" id="536504at2759"/>
<name>A0A835Y3J5_9CHLO</name>
<dbReference type="InterPro" id="IPR011009">
    <property type="entry name" value="Kinase-like_dom_sf"/>
</dbReference>
<dbReference type="GO" id="GO:0004674">
    <property type="term" value="F:protein serine/threonine kinase activity"/>
    <property type="evidence" value="ECO:0007669"/>
    <property type="project" value="TreeGrafter"/>
</dbReference>
<dbReference type="PANTHER" id="PTHR44329">
    <property type="entry name" value="SERINE/THREONINE-PROTEIN KINASE TNNI3K-RELATED"/>
    <property type="match status" value="1"/>
</dbReference>
<feature type="compositionally biased region" description="Polar residues" evidence="6">
    <location>
        <begin position="307"/>
        <end position="318"/>
    </location>
</feature>
<dbReference type="PROSITE" id="PS00108">
    <property type="entry name" value="PROTEIN_KINASE_ST"/>
    <property type="match status" value="1"/>
</dbReference>
<evidence type="ECO:0000313" key="9">
    <source>
        <dbReference type="EMBL" id="KAG2494542.1"/>
    </source>
</evidence>
<evidence type="ECO:0000256" key="4">
    <source>
        <dbReference type="ARBA" id="ARBA00022840"/>
    </source>
</evidence>
<dbReference type="PANTHER" id="PTHR44329:SF214">
    <property type="entry name" value="PROTEIN KINASE DOMAIN-CONTAINING PROTEIN"/>
    <property type="match status" value="1"/>
</dbReference>
<keyword evidence="3" id="KW-0418">Kinase</keyword>
<dbReference type="SMART" id="SM00220">
    <property type="entry name" value="S_TKc"/>
    <property type="match status" value="1"/>
</dbReference>